<accession>A0ABT9W100</accession>
<dbReference type="Pfam" id="PF14038">
    <property type="entry name" value="YqzE"/>
    <property type="match status" value="1"/>
</dbReference>
<evidence type="ECO:0000256" key="1">
    <source>
        <dbReference type="SAM" id="MobiDB-lite"/>
    </source>
</evidence>
<dbReference type="InterPro" id="IPR025622">
    <property type="entry name" value="YqzE"/>
</dbReference>
<feature type="region of interest" description="Disordered" evidence="1">
    <location>
        <begin position="14"/>
        <end position="39"/>
    </location>
</feature>
<protein>
    <recommendedName>
        <fullName evidence="4">YqzE family protein</fullName>
    </recommendedName>
</protein>
<dbReference type="RefSeq" id="WP_307395498.1">
    <property type="nucleotide sequence ID" value="NZ_BAAADK010000003.1"/>
</dbReference>
<evidence type="ECO:0000313" key="2">
    <source>
        <dbReference type="EMBL" id="MDQ0166917.1"/>
    </source>
</evidence>
<sequence>MSFQDLVKFMTQQAVQRMDTPKDVRKEQRRQKKEQQGHWKQHWFGLVPQALSMFFKKRR</sequence>
<keyword evidence="3" id="KW-1185">Reference proteome</keyword>
<dbReference type="Proteomes" id="UP001235840">
    <property type="component" value="Unassembled WGS sequence"/>
</dbReference>
<reference evidence="2 3" key="1">
    <citation type="submission" date="2023-07" db="EMBL/GenBank/DDBJ databases">
        <title>Genomic Encyclopedia of Type Strains, Phase IV (KMG-IV): sequencing the most valuable type-strain genomes for metagenomic binning, comparative biology and taxonomic classification.</title>
        <authorList>
            <person name="Goeker M."/>
        </authorList>
    </citation>
    <scope>NUCLEOTIDE SEQUENCE [LARGE SCALE GENOMIC DNA]</scope>
    <source>
        <strain evidence="2 3">DSM 12751</strain>
    </source>
</reference>
<organism evidence="2 3">
    <name type="scientific">Caldalkalibacillus horti</name>
    <dbReference type="NCBI Taxonomy" id="77523"/>
    <lineage>
        <taxon>Bacteria</taxon>
        <taxon>Bacillati</taxon>
        <taxon>Bacillota</taxon>
        <taxon>Bacilli</taxon>
        <taxon>Bacillales</taxon>
        <taxon>Bacillaceae</taxon>
        <taxon>Caldalkalibacillus</taxon>
    </lineage>
</organism>
<comment type="caution">
    <text evidence="2">The sequence shown here is derived from an EMBL/GenBank/DDBJ whole genome shotgun (WGS) entry which is preliminary data.</text>
</comment>
<evidence type="ECO:0000313" key="3">
    <source>
        <dbReference type="Proteomes" id="UP001235840"/>
    </source>
</evidence>
<proteinExistence type="predicted"/>
<gene>
    <name evidence="2" type="ORF">J2S11_002833</name>
</gene>
<evidence type="ECO:0008006" key="4">
    <source>
        <dbReference type="Google" id="ProtNLM"/>
    </source>
</evidence>
<name>A0ABT9W100_9BACI</name>
<dbReference type="EMBL" id="JAUSTY010000011">
    <property type="protein sequence ID" value="MDQ0166917.1"/>
    <property type="molecule type" value="Genomic_DNA"/>
</dbReference>